<evidence type="ECO:0000256" key="6">
    <source>
        <dbReference type="ARBA" id="ARBA00022741"/>
    </source>
</evidence>
<protein>
    <recommendedName>
        <fullName evidence="15">Guanine nucleotide-binding protein alpha-16 subunit</fullName>
    </recommendedName>
</protein>
<dbReference type="FunFam" id="1.10.400.10:FF:000002">
    <property type="entry name" value="guanine nucleotide-binding protein G(Q) subunit alpha"/>
    <property type="match status" value="1"/>
</dbReference>
<dbReference type="GO" id="GO:0007010">
    <property type="term" value="P:cytoskeleton organization"/>
    <property type="evidence" value="ECO:0007669"/>
    <property type="project" value="UniProtKB-ARBA"/>
</dbReference>
<dbReference type="PROSITE" id="PS51882">
    <property type="entry name" value="G_ALPHA"/>
    <property type="match status" value="1"/>
</dbReference>
<keyword evidence="10" id="KW-0564">Palmitate</keyword>
<dbReference type="GO" id="GO:0003924">
    <property type="term" value="F:GTPase activity"/>
    <property type="evidence" value="ECO:0007669"/>
    <property type="project" value="InterPro"/>
</dbReference>
<dbReference type="FunFam" id="3.40.50.300:FF:002307">
    <property type="entry name" value="Guanine nucleotide-binding protein G(k) subunit alpha"/>
    <property type="match status" value="1"/>
</dbReference>
<dbReference type="GO" id="GO:0051301">
    <property type="term" value="P:cell division"/>
    <property type="evidence" value="ECO:0007669"/>
    <property type="project" value="UniProtKB-KW"/>
</dbReference>
<comment type="function">
    <text evidence="14">Guanine nucleotide-binding proteins (G proteins) are involved as modulators or transducers in various transmembrane signaling systems. In the 1-cell embryo, probably together with goa-1, controls nuclear rotation and spindle elongation during mitosis. During the first embryonic cell divisons, plays a role in gpr-1/2 cortical localization and in the proper orientation of EMS blastomere mitotic spindle.</text>
</comment>
<evidence type="ECO:0000256" key="13">
    <source>
        <dbReference type="ARBA" id="ARBA00023306"/>
    </source>
</evidence>
<keyword evidence="13" id="KW-0131">Cell cycle</keyword>
<evidence type="ECO:0000256" key="17">
    <source>
        <dbReference type="PIRSR" id="PIRSR601019-2"/>
    </source>
</evidence>
<keyword evidence="9 16" id="KW-0342">GTP-binding</keyword>
<comment type="subunit">
    <text evidence="2">G proteins are composed of 3 units; alpha, beta and gamma. The alpha chain contains the guanine nucleotide binding site.</text>
</comment>
<feature type="binding site" evidence="16">
    <location>
        <begin position="268"/>
        <end position="271"/>
    </location>
    <ligand>
        <name>GTP</name>
        <dbReference type="ChEBI" id="CHEBI:37565"/>
    </ligand>
</feature>
<keyword evidence="7" id="KW-0498">Mitosis</keyword>
<dbReference type="SMART" id="SM00275">
    <property type="entry name" value="G_alpha"/>
    <property type="match status" value="1"/>
</dbReference>
<feature type="binding site" evidence="16">
    <location>
        <position position="326"/>
    </location>
    <ligand>
        <name>GTP</name>
        <dbReference type="ChEBI" id="CHEBI:37565"/>
    </ligand>
</feature>
<keyword evidence="4" id="KW-0519">Myristate</keyword>
<dbReference type="InterPro" id="IPR027417">
    <property type="entry name" value="P-loop_NTPase"/>
</dbReference>
<feature type="binding site" evidence="16">
    <location>
        <begin position="199"/>
        <end position="203"/>
    </location>
    <ligand>
        <name>GTP</name>
        <dbReference type="ChEBI" id="CHEBI:37565"/>
    </ligand>
</feature>
<keyword evidence="3" id="KW-0132">Cell division</keyword>
<dbReference type="InterPro" id="IPR011025">
    <property type="entry name" value="GproteinA_insert"/>
</dbReference>
<dbReference type="Pfam" id="PF00503">
    <property type="entry name" value="G-alpha"/>
    <property type="match status" value="1"/>
</dbReference>
<dbReference type="Gene3D" id="1.10.400.10">
    <property type="entry name" value="GI Alpha 1, domain 2-like"/>
    <property type="match status" value="1"/>
</dbReference>
<evidence type="ECO:0000256" key="10">
    <source>
        <dbReference type="ARBA" id="ARBA00023139"/>
    </source>
</evidence>
<dbReference type="GO" id="GO:0005525">
    <property type="term" value="F:GTP binding"/>
    <property type="evidence" value="ECO:0007669"/>
    <property type="project" value="UniProtKB-KW"/>
</dbReference>
<organism evidence="18 19">
    <name type="scientific">Caenorhabditis nigoni</name>
    <dbReference type="NCBI Taxonomy" id="1611254"/>
    <lineage>
        <taxon>Eukaryota</taxon>
        <taxon>Metazoa</taxon>
        <taxon>Ecdysozoa</taxon>
        <taxon>Nematoda</taxon>
        <taxon>Chromadorea</taxon>
        <taxon>Rhabditida</taxon>
        <taxon>Rhabditina</taxon>
        <taxon>Rhabditomorpha</taxon>
        <taxon>Rhabditoidea</taxon>
        <taxon>Rhabditidae</taxon>
        <taxon>Peloderinae</taxon>
        <taxon>Caenorhabditis</taxon>
    </lineage>
</organism>
<dbReference type="STRING" id="1611254.A0A2G5VRJ1"/>
<evidence type="ECO:0000256" key="3">
    <source>
        <dbReference type="ARBA" id="ARBA00022618"/>
    </source>
</evidence>
<dbReference type="Proteomes" id="UP000230233">
    <property type="component" value="Chromosome I"/>
</dbReference>
<keyword evidence="8 17" id="KW-0460">Magnesium</keyword>
<dbReference type="InterPro" id="IPR001408">
    <property type="entry name" value="Gprotein_alpha_I"/>
</dbReference>
<dbReference type="FunFam" id="3.40.50.300:FF:000692">
    <property type="entry name" value="Guanine nucleotide-binding protein subunit alpha"/>
    <property type="match status" value="1"/>
</dbReference>
<dbReference type="PRINTS" id="PR00318">
    <property type="entry name" value="GPROTEINA"/>
</dbReference>
<dbReference type="SUPFAM" id="SSF47895">
    <property type="entry name" value="Transducin (alpha subunit), insertion domain"/>
    <property type="match status" value="1"/>
</dbReference>
<evidence type="ECO:0000256" key="1">
    <source>
        <dbReference type="ARBA" id="ARBA00005804"/>
    </source>
</evidence>
<dbReference type="GO" id="GO:0046872">
    <property type="term" value="F:metal ion binding"/>
    <property type="evidence" value="ECO:0007669"/>
    <property type="project" value="UniProtKB-KW"/>
</dbReference>
<keyword evidence="6 16" id="KW-0547">Nucleotide-binding</keyword>
<feature type="binding site" evidence="17">
    <location>
        <position position="46"/>
    </location>
    <ligand>
        <name>Mg(2+)</name>
        <dbReference type="ChEBI" id="CHEBI:18420"/>
    </ligand>
</feature>
<dbReference type="GO" id="GO:0007188">
    <property type="term" value="P:adenylate cyclase-modulating G protein-coupled receptor signaling pathway"/>
    <property type="evidence" value="ECO:0007669"/>
    <property type="project" value="InterPro"/>
</dbReference>
<dbReference type="PANTHER" id="PTHR10218">
    <property type="entry name" value="GTP-BINDING PROTEIN ALPHA SUBUNIT"/>
    <property type="match status" value="1"/>
</dbReference>
<dbReference type="GO" id="GO:0031683">
    <property type="term" value="F:G-protein beta/gamma-subunit complex binding"/>
    <property type="evidence" value="ECO:0007669"/>
    <property type="project" value="InterPro"/>
</dbReference>
<comment type="similarity">
    <text evidence="1">Belongs to the G-alpha family.</text>
</comment>
<feature type="binding site" evidence="16">
    <location>
        <begin position="174"/>
        <end position="180"/>
    </location>
    <ligand>
        <name>GTP</name>
        <dbReference type="ChEBI" id="CHEBI:37565"/>
    </ligand>
</feature>
<dbReference type="GO" id="GO:0001664">
    <property type="term" value="F:G protein-coupled receptor binding"/>
    <property type="evidence" value="ECO:0007669"/>
    <property type="project" value="TreeGrafter"/>
</dbReference>
<dbReference type="OrthoDB" id="5817230at2759"/>
<keyword evidence="12" id="KW-0449">Lipoprotein</keyword>
<keyword evidence="19" id="KW-1185">Reference proteome</keyword>
<evidence type="ECO:0000256" key="9">
    <source>
        <dbReference type="ARBA" id="ARBA00023134"/>
    </source>
</evidence>
<gene>
    <name evidence="18" type="primary">Cnig_chr_I.g360</name>
    <name evidence="18" type="ORF">B9Z55_000360</name>
</gene>
<dbReference type="Gene3D" id="3.40.50.300">
    <property type="entry name" value="P-loop containing nucleotide triphosphate hydrolases"/>
    <property type="match status" value="1"/>
</dbReference>
<evidence type="ECO:0000256" key="5">
    <source>
        <dbReference type="ARBA" id="ARBA00022723"/>
    </source>
</evidence>
<comment type="caution">
    <text evidence="18">The sequence shown here is derived from an EMBL/GenBank/DDBJ whole genome shotgun (WGS) entry which is preliminary data.</text>
</comment>
<evidence type="ECO:0000256" key="15">
    <source>
        <dbReference type="ARBA" id="ARBA00069088"/>
    </source>
</evidence>
<keyword evidence="5 17" id="KW-0479">Metal-binding</keyword>
<proteinExistence type="inferred from homology"/>
<evidence type="ECO:0000256" key="4">
    <source>
        <dbReference type="ARBA" id="ARBA00022707"/>
    </source>
</evidence>
<dbReference type="EMBL" id="PDUG01000001">
    <property type="protein sequence ID" value="PIC54291.1"/>
    <property type="molecule type" value="Genomic_DNA"/>
</dbReference>
<evidence type="ECO:0000313" key="18">
    <source>
        <dbReference type="EMBL" id="PIC54291.1"/>
    </source>
</evidence>
<evidence type="ECO:0000256" key="8">
    <source>
        <dbReference type="ARBA" id="ARBA00022842"/>
    </source>
</evidence>
<reference evidence="19" key="1">
    <citation type="submission" date="2017-10" db="EMBL/GenBank/DDBJ databases">
        <title>Rapid genome shrinkage in a self-fertile nematode reveals novel sperm competition proteins.</title>
        <authorList>
            <person name="Yin D."/>
            <person name="Schwarz E.M."/>
            <person name="Thomas C.G."/>
            <person name="Felde R.L."/>
            <person name="Korf I.F."/>
            <person name="Cutter A.D."/>
            <person name="Schartner C.M."/>
            <person name="Ralston E.J."/>
            <person name="Meyer B.J."/>
            <person name="Haag E.S."/>
        </authorList>
    </citation>
    <scope>NUCLEOTIDE SEQUENCE [LARGE SCALE GENOMIC DNA]</scope>
    <source>
        <strain evidence="19">JU1422</strain>
    </source>
</reference>
<evidence type="ECO:0000313" key="19">
    <source>
        <dbReference type="Proteomes" id="UP000230233"/>
    </source>
</evidence>
<dbReference type="CDD" id="cd00066">
    <property type="entry name" value="G-alpha"/>
    <property type="match status" value="1"/>
</dbReference>
<evidence type="ECO:0000256" key="14">
    <source>
        <dbReference type="ARBA" id="ARBA00059820"/>
    </source>
</evidence>
<feature type="binding site" evidence="16">
    <location>
        <begin position="42"/>
        <end position="47"/>
    </location>
    <ligand>
        <name>GTP</name>
        <dbReference type="ChEBI" id="CHEBI:37565"/>
    </ligand>
</feature>
<dbReference type="PRINTS" id="PR00441">
    <property type="entry name" value="GPROTEINAI"/>
</dbReference>
<sequence length="354" mass="40873">MGCIMSQTDDAANRSKKIDRLLKEDQENANKTVKLLLLGAGESGKSTILKQMRIIHDVGYTKDERRVFRSVVFGNIILSLNAIIGAMEQLKIEYEKEEHKEDAIKVLAFGATGEEDEIPDELAALMKSVWSDEGIQKAVARSREYQLNDSAKYYLSQLDRICEADYIPTQDDVLRTRIKTTGIVETQFIFKDRLFVVFDVGGQRSERKKWIHCFEDVTALIFCVAMSEYDMVLMEDRKTNRMRESLKVFDSICNSKWFVETSIILFLNKKDLFEEKIKKSPLTYCFEEYTGHNNFDDGSAFIQKQFEIVNKRQGGQKEIYTQFTCATDTNNIRFVFDAVTDIVIRDNLRTCGLY</sequence>
<dbReference type="GO" id="GO:0005737">
    <property type="term" value="C:cytoplasm"/>
    <property type="evidence" value="ECO:0007669"/>
    <property type="project" value="TreeGrafter"/>
</dbReference>
<dbReference type="PANTHER" id="PTHR10218:SF227">
    <property type="entry name" value="G PROTEIN ALPHA I SUBUNIT"/>
    <property type="match status" value="1"/>
</dbReference>
<dbReference type="InterPro" id="IPR001019">
    <property type="entry name" value="Gprotein_alpha_su"/>
</dbReference>
<dbReference type="AlphaFoldDB" id="A0A2G5VRJ1"/>
<evidence type="ECO:0000256" key="2">
    <source>
        <dbReference type="ARBA" id="ARBA00011356"/>
    </source>
</evidence>
<dbReference type="SUPFAM" id="SSF52540">
    <property type="entry name" value="P-loop containing nucleoside triphosphate hydrolases"/>
    <property type="match status" value="1"/>
</dbReference>
<keyword evidence="11" id="KW-0807">Transducer</keyword>
<accession>A0A2G5VRJ1</accession>
<evidence type="ECO:0000256" key="11">
    <source>
        <dbReference type="ARBA" id="ARBA00023224"/>
    </source>
</evidence>
<evidence type="ECO:0000256" key="12">
    <source>
        <dbReference type="ARBA" id="ARBA00023288"/>
    </source>
</evidence>
<feature type="binding site" evidence="16">
    <location>
        <begin position="149"/>
        <end position="150"/>
    </location>
    <ligand>
        <name>GTP</name>
        <dbReference type="ChEBI" id="CHEBI:37565"/>
    </ligand>
</feature>
<name>A0A2G5VRJ1_9PELO</name>
<evidence type="ECO:0000256" key="7">
    <source>
        <dbReference type="ARBA" id="ARBA00022776"/>
    </source>
</evidence>
<evidence type="ECO:0000256" key="16">
    <source>
        <dbReference type="PIRSR" id="PIRSR601019-1"/>
    </source>
</evidence>
<dbReference type="GO" id="GO:0005834">
    <property type="term" value="C:heterotrimeric G-protein complex"/>
    <property type="evidence" value="ECO:0007669"/>
    <property type="project" value="TreeGrafter"/>
</dbReference>
<feature type="binding site" evidence="17">
    <location>
        <position position="180"/>
    </location>
    <ligand>
        <name>Mg(2+)</name>
        <dbReference type="ChEBI" id="CHEBI:18420"/>
    </ligand>
</feature>